<dbReference type="RefSeq" id="WP_170204114.1">
    <property type="nucleotide sequence ID" value="NZ_CP051685.1"/>
</dbReference>
<name>A0A7Z2VZ30_9BURK</name>
<keyword evidence="2" id="KW-1185">Reference proteome</keyword>
<reference evidence="1 2" key="1">
    <citation type="submission" date="2020-04" db="EMBL/GenBank/DDBJ databases">
        <title>Genome sequencing of novel species.</title>
        <authorList>
            <person name="Heo J."/>
            <person name="Kim S.-J."/>
            <person name="Kim J.-S."/>
            <person name="Hong S.-B."/>
            <person name="Kwon S.-W."/>
        </authorList>
    </citation>
    <scope>NUCLEOTIDE SEQUENCE [LARGE SCALE GENOMIC DNA]</scope>
    <source>
        <strain evidence="1 2">GN2-R2</strain>
    </source>
</reference>
<dbReference type="Proteomes" id="UP000502415">
    <property type="component" value="Chromosome"/>
</dbReference>
<gene>
    <name evidence="1" type="ORF">HH212_20045</name>
</gene>
<dbReference type="AlphaFoldDB" id="A0A7Z2VZ30"/>
<protein>
    <submittedName>
        <fullName evidence="1">DUF3396 domain-containing protein</fullName>
    </submittedName>
</protein>
<organism evidence="1 2">
    <name type="scientific">Massilia forsythiae</name>
    <dbReference type="NCBI Taxonomy" id="2728020"/>
    <lineage>
        <taxon>Bacteria</taxon>
        <taxon>Pseudomonadati</taxon>
        <taxon>Pseudomonadota</taxon>
        <taxon>Betaproteobacteria</taxon>
        <taxon>Burkholderiales</taxon>
        <taxon>Oxalobacteraceae</taxon>
        <taxon>Telluria group</taxon>
        <taxon>Massilia</taxon>
    </lineage>
</organism>
<dbReference type="EMBL" id="CP051685">
    <property type="protein sequence ID" value="QJE02027.1"/>
    <property type="molecule type" value="Genomic_DNA"/>
</dbReference>
<sequence>MTAFASLEDLDFDYQYIEDERVVMTVGVRATFYFWGGHKAATRSALVECIEAYERLYGAELDWAFNADRGTIVAIGAMTPLHSLVQAMDEDDQVEWFAASGDSETATEYHISALTERGWQNGQVSVVSFVVPREHAYVPEKRGALFKLLDLFADRLAPFHGHAGLAAVSTYEQYLYQSDEIDLASRYLGVFIEDIFHSNWAQTGFTSIDWRTFVGNTLAERVGGISALTDQLRAAGIAFSSVPSGVFINAGDDPEIVPVGSEVPRTLAIINAILRPLRSGNVGSMGFGSIDGERRFDRYTSDLWVRRYDVPGVWPPATFIGLPRAPAGAAPRKRVRLETGHACSIHGRYSDTASRAADADDALQLVLLPGDIAPYVLKLGLHGEYLSREAITWELVAEL</sequence>
<dbReference type="Pfam" id="PF11876">
    <property type="entry name" value="TsiV"/>
    <property type="match status" value="1"/>
</dbReference>
<evidence type="ECO:0000313" key="2">
    <source>
        <dbReference type="Proteomes" id="UP000502415"/>
    </source>
</evidence>
<evidence type="ECO:0000313" key="1">
    <source>
        <dbReference type="EMBL" id="QJE02027.1"/>
    </source>
</evidence>
<dbReference type="KEGG" id="mfy:HH212_20045"/>
<accession>A0A7Z2VZ30</accession>
<proteinExistence type="predicted"/>
<dbReference type="InterPro" id="IPR021815">
    <property type="entry name" value="TsiV"/>
</dbReference>